<dbReference type="Pfam" id="PF00063">
    <property type="entry name" value="Myosin_head"/>
    <property type="match status" value="1"/>
</dbReference>
<dbReference type="InterPro" id="IPR001609">
    <property type="entry name" value="Myosin_head_motor_dom-like"/>
</dbReference>
<dbReference type="InterPro" id="IPR027417">
    <property type="entry name" value="P-loop_NTPase"/>
</dbReference>
<protein>
    <submittedName>
        <fullName evidence="9">Unconventional myosin-XVIIIa-like</fullName>
    </submittedName>
</protein>
<dbReference type="Gene3D" id="1.10.10.820">
    <property type="match status" value="1"/>
</dbReference>
<dbReference type="GO" id="GO:0005524">
    <property type="term" value="F:ATP binding"/>
    <property type="evidence" value="ECO:0007669"/>
    <property type="project" value="UniProtKB-KW"/>
</dbReference>
<dbReference type="PANTHER" id="PTHR13140:SF706">
    <property type="entry name" value="DILUTE CLASS UNCONVENTIONAL MYOSIN, ISOFORM C"/>
    <property type="match status" value="1"/>
</dbReference>
<sequence>MLLEKLRVAKRPSNESTFNVFYYLLACPDNALRTELHFNHLAENNVFGIVPLSKPEEKQKAAQQFSKLQAAMKVMGISGEEQKAFWLVLGAICHLGAAGATKGTWVGGNDTHVAF</sequence>
<dbReference type="GO" id="GO:0016020">
    <property type="term" value="C:membrane"/>
    <property type="evidence" value="ECO:0007669"/>
    <property type="project" value="TreeGrafter"/>
</dbReference>
<evidence type="ECO:0000256" key="2">
    <source>
        <dbReference type="ARBA" id="ARBA00022840"/>
    </source>
</evidence>
<dbReference type="Gene3D" id="1.20.120.720">
    <property type="entry name" value="Myosin VI head, motor domain, U50 subdomain"/>
    <property type="match status" value="1"/>
</dbReference>
<dbReference type="GeneID" id="113431634"/>
<feature type="domain" description="Myosin motor" evidence="7">
    <location>
        <begin position="1"/>
        <end position="115"/>
    </location>
</feature>
<dbReference type="RefSeq" id="XP_026549714.1">
    <property type="nucleotide sequence ID" value="XM_026693929.1"/>
</dbReference>
<dbReference type="SUPFAM" id="SSF52540">
    <property type="entry name" value="P-loop containing nucleoside triphosphate hydrolases"/>
    <property type="match status" value="1"/>
</dbReference>
<keyword evidence="4" id="KW-0505">Motor protein</keyword>
<dbReference type="InterPro" id="IPR036961">
    <property type="entry name" value="Kinesin_motor_dom_sf"/>
</dbReference>
<evidence type="ECO:0000313" key="8">
    <source>
        <dbReference type="Proteomes" id="UP000504612"/>
    </source>
</evidence>
<dbReference type="FunFam" id="1.10.10.820:FF:000004">
    <property type="entry name" value="unconventional myosin-XVIIIa isoform X1"/>
    <property type="match status" value="1"/>
</dbReference>
<evidence type="ECO:0000256" key="5">
    <source>
        <dbReference type="ARBA" id="ARBA00023203"/>
    </source>
</evidence>
<dbReference type="GO" id="GO:0000146">
    <property type="term" value="F:microfilament motor activity"/>
    <property type="evidence" value="ECO:0007669"/>
    <property type="project" value="TreeGrafter"/>
</dbReference>
<comment type="similarity">
    <text evidence="6">Belongs to the TRAFAC class myosin-kinesin ATPase superfamily. Myosin family.</text>
</comment>
<keyword evidence="1" id="KW-0547">Nucleotide-binding</keyword>
<keyword evidence="5 6" id="KW-0009">Actin-binding</keyword>
<evidence type="ECO:0000259" key="7">
    <source>
        <dbReference type="PROSITE" id="PS51456"/>
    </source>
</evidence>
<reference evidence="9" key="1">
    <citation type="submission" date="2025-08" db="UniProtKB">
        <authorList>
            <consortium name="RefSeq"/>
        </authorList>
    </citation>
    <scope>IDENTIFICATION</scope>
</reference>
<dbReference type="GO" id="GO:0051015">
    <property type="term" value="F:actin filament binding"/>
    <property type="evidence" value="ECO:0007669"/>
    <property type="project" value="TreeGrafter"/>
</dbReference>
<dbReference type="Gene3D" id="3.40.850.10">
    <property type="entry name" value="Kinesin motor domain"/>
    <property type="match status" value="1"/>
</dbReference>
<dbReference type="GO" id="GO:0005737">
    <property type="term" value="C:cytoplasm"/>
    <property type="evidence" value="ECO:0007669"/>
    <property type="project" value="TreeGrafter"/>
</dbReference>
<accession>A0A6J1WB57</accession>
<dbReference type="AlphaFoldDB" id="A0A6J1WB57"/>
<keyword evidence="2" id="KW-0067">ATP-binding</keyword>
<dbReference type="PANTHER" id="PTHR13140">
    <property type="entry name" value="MYOSIN"/>
    <property type="match status" value="1"/>
</dbReference>
<dbReference type="GO" id="GO:0016459">
    <property type="term" value="C:myosin complex"/>
    <property type="evidence" value="ECO:0007669"/>
    <property type="project" value="UniProtKB-KW"/>
</dbReference>
<evidence type="ECO:0000256" key="6">
    <source>
        <dbReference type="PROSITE-ProRule" id="PRU00782"/>
    </source>
</evidence>
<dbReference type="KEGG" id="nss:113431634"/>
<evidence type="ECO:0000256" key="4">
    <source>
        <dbReference type="ARBA" id="ARBA00023175"/>
    </source>
</evidence>
<keyword evidence="3 6" id="KW-0518">Myosin</keyword>
<name>A0A6J1WB57_9SAUR</name>
<keyword evidence="8" id="KW-1185">Reference proteome</keyword>
<dbReference type="PROSITE" id="PS51456">
    <property type="entry name" value="MYOSIN_MOTOR"/>
    <property type="match status" value="1"/>
</dbReference>
<organism evidence="8 9">
    <name type="scientific">Notechis scutatus</name>
    <name type="common">mainland tiger snake</name>
    <dbReference type="NCBI Taxonomy" id="8663"/>
    <lineage>
        <taxon>Eukaryota</taxon>
        <taxon>Metazoa</taxon>
        <taxon>Chordata</taxon>
        <taxon>Craniata</taxon>
        <taxon>Vertebrata</taxon>
        <taxon>Euteleostomi</taxon>
        <taxon>Lepidosauria</taxon>
        <taxon>Squamata</taxon>
        <taxon>Bifurcata</taxon>
        <taxon>Unidentata</taxon>
        <taxon>Episquamata</taxon>
        <taxon>Toxicofera</taxon>
        <taxon>Serpentes</taxon>
        <taxon>Colubroidea</taxon>
        <taxon>Elapidae</taxon>
        <taxon>Hydrophiinae</taxon>
        <taxon>Notechis</taxon>
    </lineage>
</organism>
<evidence type="ECO:0000256" key="3">
    <source>
        <dbReference type="ARBA" id="ARBA00023123"/>
    </source>
</evidence>
<proteinExistence type="inferred from homology"/>
<dbReference type="GO" id="GO:0007015">
    <property type="term" value="P:actin filament organization"/>
    <property type="evidence" value="ECO:0007669"/>
    <property type="project" value="TreeGrafter"/>
</dbReference>
<comment type="caution">
    <text evidence="6">Lacks conserved residue(s) required for the propagation of feature annotation.</text>
</comment>
<gene>
    <name evidence="9" type="primary">LOC113431634</name>
</gene>
<evidence type="ECO:0000313" key="9">
    <source>
        <dbReference type="RefSeq" id="XP_026549714.1"/>
    </source>
</evidence>
<evidence type="ECO:0000256" key="1">
    <source>
        <dbReference type="ARBA" id="ARBA00022741"/>
    </source>
</evidence>
<dbReference type="Proteomes" id="UP000504612">
    <property type="component" value="Unplaced"/>
</dbReference>